<protein>
    <submittedName>
        <fullName evidence="1">Uncharacterized protein</fullName>
    </submittedName>
</protein>
<dbReference type="RefSeq" id="XP_070897506.1">
    <property type="nucleotide sequence ID" value="XM_071036102.1"/>
</dbReference>
<comment type="caution">
    <text evidence="1">The sequence shown here is derived from an EMBL/GenBank/DDBJ whole genome shotgun (WGS) entry which is preliminary data.</text>
</comment>
<dbReference type="Proteomes" id="UP001610444">
    <property type="component" value="Unassembled WGS sequence"/>
</dbReference>
<proteinExistence type="predicted"/>
<name>A0ABR4K411_9EURO</name>
<dbReference type="GeneID" id="98151266"/>
<reference evidence="1 2" key="1">
    <citation type="submission" date="2024-07" db="EMBL/GenBank/DDBJ databases">
        <title>Section-level genome sequencing and comparative genomics of Aspergillus sections Usti and Cavernicolus.</title>
        <authorList>
            <consortium name="Lawrence Berkeley National Laboratory"/>
            <person name="Nybo J.L."/>
            <person name="Vesth T.C."/>
            <person name="Theobald S."/>
            <person name="Frisvad J.C."/>
            <person name="Larsen T.O."/>
            <person name="Kjaerboelling I."/>
            <person name="Rothschild-Mancinelli K."/>
            <person name="Lyhne E.K."/>
            <person name="Kogle M.E."/>
            <person name="Barry K."/>
            <person name="Clum A."/>
            <person name="Na H."/>
            <person name="Ledsgaard L."/>
            <person name="Lin J."/>
            <person name="Lipzen A."/>
            <person name="Kuo A."/>
            <person name="Riley R."/>
            <person name="Mondo S."/>
            <person name="LaButti K."/>
            <person name="Haridas S."/>
            <person name="Pangalinan J."/>
            <person name="Salamov A.A."/>
            <person name="Simmons B.A."/>
            <person name="Magnuson J.K."/>
            <person name="Chen J."/>
            <person name="Drula E."/>
            <person name="Henrissat B."/>
            <person name="Wiebenga A."/>
            <person name="Lubbers R.J."/>
            <person name="Gomes A.C."/>
            <person name="Macurrencykelacurrency M.R."/>
            <person name="Stajich J."/>
            <person name="Grigoriev I.V."/>
            <person name="Mortensen U.H."/>
            <person name="De vries R.P."/>
            <person name="Baker S.E."/>
            <person name="Andersen M.R."/>
        </authorList>
    </citation>
    <scope>NUCLEOTIDE SEQUENCE [LARGE SCALE GENOMIC DNA]</scope>
    <source>
        <strain evidence="1 2">CBS 756.74</strain>
    </source>
</reference>
<evidence type="ECO:0000313" key="2">
    <source>
        <dbReference type="Proteomes" id="UP001610444"/>
    </source>
</evidence>
<organism evidence="1 2">
    <name type="scientific">Aspergillus pseudodeflectus</name>
    <dbReference type="NCBI Taxonomy" id="176178"/>
    <lineage>
        <taxon>Eukaryota</taxon>
        <taxon>Fungi</taxon>
        <taxon>Dikarya</taxon>
        <taxon>Ascomycota</taxon>
        <taxon>Pezizomycotina</taxon>
        <taxon>Eurotiomycetes</taxon>
        <taxon>Eurotiomycetidae</taxon>
        <taxon>Eurotiales</taxon>
        <taxon>Aspergillaceae</taxon>
        <taxon>Aspergillus</taxon>
        <taxon>Aspergillus subgen. Nidulantes</taxon>
    </lineage>
</organism>
<accession>A0ABR4K411</accession>
<gene>
    <name evidence="1" type="ORF">BJX68DRAFT_119923</name>
</gene>
<evidence type="ECO:0000313" key="1">
    <source>
        <dbReference type="EMBL" id="KAL2847059.1"/>
    </source>
</evidence>
<dbReference type="EMBL" id="JBFXLR010000030">
    <property type="protein sequence ID" value="KAL2847059.1"/>
    <property type="molecule type" value="Genomic_DNA"/>
</dbReference>
<sequence>MRNKRGARKEANLSPAVGSYYDVKTVHQTIRPEFLVSPLIGIFDSLTRRKLLDHLLTRRAMLPTWPEATSRGEEWSENFTPALIQIIWQVQAKHNDCPSLSRLLNLPSSENHHHHSGVRSAICLTSGEAPSVNQTNQRRISKIEELNSRARSGHVISMNYFLTVRPYKSNGNNGYPLPSCLSAIRPCFGSVAAIIYIYASWRLMCTGPEYRE</sequence>
<keyword evidence="2" id="KW-1185">Reference proteome</keyword>